<organism evidence="12 13">
    <name type="scientific">Pelolinea submarina</name>
    <dbReference type="NCBI Taxonomy" id="913107"/>
    <lineage>
        <taxon>Bacteria</taxon>
        <taxon>Bacillati</taxon>
        <taxon>Chloroflexota</taxon>
        <taxon>Anaerolineae</taxon>
        <taxon>Anaerolineales</taxon>
        <taxon>Anaerolineaceae</taxon>
        <taxon>Pelolinea</taxon>
    </lineage>
</organism>
<dbReference type="Pfam" id="PF02653">
    <property type="entry name" value="BPD_transp_2"/>
    <property type="match status" value="1"/>
</dbReference>
<feature type="transmembrane region" description="Helical" evidence="11">
    <location>
        <begin position="123"/>
        <end position="144"/>
    </location>
</feature>
<dbReference type="PANTHER" id="PTHR32196">
    <property type="entry name" value="ABC TRANSPORTER PERMEASE PROTEIN YPHD-RELATED-RELATED"/>
    <property type="match status" value="1"/>
</dbReference>
<dbReference type="PANTHER" id="PTHR32196:SF29">
    <property type="entry name" value="AUTOINDUCER 2 IMPORT SYSTEM PERMEASE PROTEIN LSRC"/>
    <property type="match status" value="1"/>
</dbReference>
<keyword evidence="6 11" id="KW-0812">Transmembrane</keyword>
<evidence type="ECO:0000256" key="6">
    <source>
        <dbReference type="ARBA" id="ARBA00022692"/>
    </source>
</evidence>
<dbReference type="CDD" id="cd06579">
    <property type="entry name" value="TM_PBP1_transp_AraH_like"/>
    <property type="match status" value="1"/>
</dbReference>
<dbReference type="RefSeq" id="WP_116225984.1">
    <property type="nucleotide sequence ID" value="NZ_AP018437.1"/>
</dbReference>
<evidence type="ECO:0000256" key="11">
    <source>
        <dbReference type="SAM" id="Phobius"/>
    </source>
</evidence>
<keyword evidence="5" id="KW-0997">Cell inner membrane</keyword>
<protein>
    <recommendedName>
        <fullName evidence="10">Autoinducer 2 import system permease protein LsrC</fullName>
    </recommendedName>
</protein>
<name>A0A347ZQ02_9CHLR</name>
<feature type="transmembrane region" description="Helical" evidence="11">
    <location>
        <begin position="270"/>
        <end position="292"/>
    </location>
</feature>
<comment type="function">
    <text evidence="9">Part of the ABC transporter complex LsrABCD involved in autoinducer 2 (AI-2) import. Probably responsible for the translocation of the substrate across the membrane.</text>
</comment>
<gene>
    <name evidence="12" type="ORF">DFR64_2721</name>
</gene>
<reference evidence="12 13" key="1">
    <citation type="submission" date="2018-08" db="EMBL/GenBank/DDBJ databases">
        <title>Genomic Encyclopedia of Type Strains, Phase IV (KMG-IV): sequencing the most valuable type-strain genomes for metagenomic binning, comparative biology and taxonomic classification.</title>
        <authorList>
            <person name="Goeker M."/>
        </authorList>
    </citation>
    <scope>NUCLEOTIDE SEQUENCE [LARGE SCALE GENOMIC DNA]</scope>
    <source>
        <strain evidence="12 13">DSM 23923</strain>
    </source>
</reference>
<evidence type="ECO:0000256" key="3">
    <source>
        <dbReference type="ARBA" id="ARBA00022448"/>
    </source>
</evidence>
<dbReference type="GO" id="GO:0005886">
    <property type="term" value="C:plasma membrane"/>
    <property type="evidence" value="ECO:0007669"/>
    <property type="project" value="UniProtKB-SubCell"/>
</dbReference>
<dbReference type="InterPro" id="IPR001851">
    <property type="entry name" value="ABC_transp_permease"/>
</dbReference>
<evidence type="ECO:0000256" key="4">
    <source>
        <dbReference type="ARBA" id="ARBA00022475"/>
    </source>
</evidence>
<evidence type="ECO:0000256" key="2">
    <source>
        <dbReference type="ARBA" id="ARBA00011262"/>
    </source>
</evidence>
<evidence type="ECO:0000256" key="5">
    <source>
        <dbReference type="ARBA" id="ARBA00022519"/>
    </source>
</evidence>
<dbReference type="OrthoDB" id="9784538at2"/>
<keyword evidence="7 11" id="KW-1133">Transmembrane helix</keyword>
<keyword evidence="13" id="KW-1185">Reference proteome</keyword>
<keyword evidence="4" id="KW-1003">Cell membrane</keyword>
<comment type="subcellular location">
    <subcellularLocation>
        <location evidence="1">Cell membrane</location>
        <topology evidence="1">Multi-pass membrane protein</topology>
    </subcellularLocation>
</comment>
<dbReference type="EMBL" id="QUMS01000004">
    <property type="protein sequence ID" value="REG06288.1"/>
    <property type="molecule type" value="Genomic_DNA"/>
</dbReference>
<comment type="caution">
    <text evidence="12">The sequence shown here is derived from an EMBL/GenBank/DDBJ whole genome shotgun (WGS) entry which is preliminary data.</text>
</comment>
<feature type="transmembrane region" description="Helical" evidence="11">
    <location>
        <begin position="298"/>
        <end position="315"/>
    </location>
</feature>
<feature type="transmembrane region" description="Helical" evidence="11">
    <location>
        <begin position="20"/>
        <end position="40"/>
    </location>
</feature>
<evidence type="ECO:0000313" key="13">
    <source>
        <dbReference type="Proteomes" id="UP000256388"/>
    </source>
</evidence>
<comment type="subunit">
    <text evidence="2">The complex is composed of two ATP-binding proteins (LsrA), two transmembrane proteins (LsrC and LsrD) and a solute-binding protein (LsrB).</text>
</comment>
<keyword evidence="8 11" id="KW-0472">Membrane</keyword>
<accession>A0A347ZQ02</accession>
<dbReference type="AlphaFoldDB" id="A0A347ZQ02"/>
<feature type="transmembrane region" description="Helical" evidence="11">
    <location>
        <begin position="60"/>
        <end position="90"/>
    </location>
</feature>
<evidence type="ECO:0000256" key="9">
    <source>
        <dbReference type="ARBA" id="ARBA00025439"/>
    </source>
</evidence>
<feature type="transmembrane region" description="Helical" evidence="11">
    <location>
        <begin position="97"/>
        <end position="117"/>
    </location>
</feature>
<feature type="transmembrane region" description="Helical" evidence="11">
    <location>
        <begin position="216"/>
        <end position="234"/>
    </location>
</feature>
<proteinExistence type="predicted"/>
<evidence type="ECO:0000256" key="1">
    <source>
        <dbReference type="ARBA" id="ARBA00004651"/>
    </source>
</evidence>
<dbReference type="Proteomes" id="UP000256388">
    <property type="component" value="Unassembled WGS sequence"/>
</dbReference>
<sequence length="334" mass="35569">MNKSSRVRPYIPKPSRREYFTIIILVIEIIIFSIVSKNFLSANNLETVLRNSTDLAVVSIGMTMVMVLGGIDISVGSALGVVAIFVGWMLQREFNPVLIGFVAVLLGTIIGVFNGFLVTKAKIPAIIATLGISNILRAAIFGMLGGSWLTGLPQVFTLFTKGHILGLPAPVILLSIFYFIFWVFLTYIPAGRHIYAVGNSAEASTLSGISATRTQIVAFGLLGSLVGFSALIYVGRLASVEITVGNDLAMASIAAVVVGGTSVKGGKGSVIGTLAGVLFIAIMKNGIVLLGIPSLWEKAVVGVLIILSVVVDLVFTQRSERQKREQLSKQRMAI</sequence>
<evidence type="ECO:0000313" key="12">
    <source>
        <dbReference type="EMBL" id="REG06288.1"/>
    </source>
</evidence>
<evidence type="ECO:0000256" key="8">
    <source>
        <dbReference type="ARBA" id="ARBA00023136"/>
    </source>
</evidence>
<keyword evidence="3" id="KW-0813">Transport</keyword>
<feature type="transmembrane region" description="Helical" evidence="11">
    <location>
        <begin position="164"/>
        <end position="185"/>
    </location>
</feature>
<dbReference type="GO" id="GO:0022857">
    <property type="term" value="F:transmembrane transporter activity"/>
    <property type="evidence" value="ECO:0007669"/>
    <property type="project" value="InterPro"/>
</dbReference>
<evidence type="ECO:0000256" key="7">
    <source>
        <dbReference type="ARBA" id="ARBA00022989"/>
    </source>
</evidence>
<evidence type="ECO:0000256" key="10">
    <source>
        <dbReference type="ARBA" id="ARBA00039382"/>
    </source>
</evidence>